<evidence type="ECO:0000256" key="2">
    <source>
        <dbReference type="ARBA" id="ARBA00022448"/>
    </source>
</evidence>
<dbReference type="Proteomes" id="UP000232638">
    <property type="component" value="Chromosome"/>
</dbReference>
<keyword evidence="8 10" id="KW-0472">Membrane</keyword>
<dbReference type="PANTHER" id="PTHR30329">
    <property type="entry name" value="STATOR ELEMENT OF FLAGELLAR MOTOR COMPLEX"/>
    <property type="match status" value="1"/>
</dbReference>
<dbReference type="SUPFAM" id="SSF103088">
    <property type="entry name" value="OmpA-like"/>
    <property type="match status" value="1"/>
</dbReference>
<evidence type="ECO:0000256" key="3">
    <source>
        <dbReference type="ARBA" id="ARBA00022452"/>
    </source>
</evidence>
<evidence type="ECO:0000259" key="12">
    <source>
        <dbReference type="PROSITE" id="PS51123"/>
    </source>
</evidence>
<dbReference type="KEGG" id="tsy:THSYN_05430"/>
<dbReference type="AlphaFoldDB" id="A0A2K8U4C5"/>
<keyword evidence="4" id="KW-0812">Transmembrane</keyword>
<proteinExistence type="predicted"/>
<evidence type="ECO:0000256" key="9">
    <source>
        <dbReference type="ARBA" id="ARBA00023237"/>
    </source>
</evidence>
<dbReference type="Gene3D" id="2.40.160.20">
    <property type="match status" value="1"/>
</dbReference>
<feature type="chain" id="PRO_5014720049" description="OmpA-like domain-containing protein" evidence="11">
    <location>
        <begin position="23"/>
        <end position="352"/>
    </location>
</feature>
<dbReference type="CDD" id="cd07185">
    <property type="entry name" value="OmpA_C-like"/>
    <property type="match status" value="1"/>
</dbReference>
<dbReference type="OrthoDB" id="9805832at2"/>
<dbReference type="InterPro" id="IPR027385">
    <property type="entry name" value="Beta-barrel_OMP"/>
</dbReference>
<evidence type="ECO:0000256" key="11">
    <source>
        <dbReference type="SAM" id="SignalP"/>
    </source>
</evidence>
<reference evidence="13 14" key="1">
    <citation type="submission" date="2017-03" db="EMBL/GenBank/DDBJ databases">
        <title>Complete genome sequence of Candidatus 'Thiodictyon syntrophicum' sp. nov. strain Cad16T, a photolithoautotroph purple sulfur bacterium isolated from an alpine meromictic lake.</title>
        <authorList>
            <person name="Luedin S.M."/>
            <person name="Pothier J.F."/>
            <person name="Danza F."/>
            <person name="Storelli N."/>
            <person name="Wittwer M."/>
            <person name="Tonolla M."/>
        </authorList>
    </citation>
    <scope>NUCLEOTIDE SEQUENCE [LARGE SCALE GENOMIC DNA]</scope>
    <source>
        <strain evidence="13 14">Cad16T</strain>
    </source>
</reference>
<name>A0A2K8U4C5_9GAMM</name>
<organism evidence="13 14">
    <name type="scientific">Candidatus Thiodictyon syntrophicum</name>
    <dbReference type="NCBI Taxonomy" id="1166950"/>
    <lineage>
        <taxon>Bacteria</taxon>
        <taxon>Pseudomonadati</taxon>
        <taxon>Pseudomonadota</taxon>
        <taxon>Gammaproteobacteria</taxon>
        <taxon>Chromatiales</taxon>
        <taxon>Chromatiaceae</taxon>
        <taxon>Thiodictyon</taxon>
    </lineage>
</organism>
<dbReference type="Pfam" id="PF00691">
    <property type="entry name" value="OmpA"/>
    <property type="match status" value="1"/>
</dbReference>
<evidence type="ECO:0000256" key="1">
    <source>
        <dbReference type="ARBA" id="ARBA00004571"/>
    </source>
</evidence>
<accession>A0A2K8U4C5</accession>
<evidence type="ECO:0000256" key="5">
    <source>
        <dbReference type="ARBA" id="ARBA00022729"/>
    </source>
</evidence>
<dbReference type="PANTHER" id="PTHR30329:SF21">
    <property type="entry name" value="LIPOPROTEIN YIAD-RELATED"/>
    <property type="match status" value="1"/>
</dbReference>
<dbReference type="GO" id="GO:0006811">
    <property type="term" value="P:monoatomic ion transport"/>
    <property type="evidence" value="ECO:0007669"/>
    <property type="project" value="UniProtKB-KW"/>
</dbReference>
<evidence type="ECO:0000256" key="10">
    <source>
        <dbReference type="PROSITE-ProRule" id="PRU00473"/>
    </source>
</evidence>
<evidence type="ECO:0000256" key="8">
    <source>
        <dbReference type="ARBA" id="ARBA00023136"/>
    </source>
</evidence>
<evidence type="ECO:0000256" key="6">
    <source>
        <dbReference type="ARBA" id="ARBA00023065"/>
    </source>
</evidence>
<feature type="signal peptide" evidence="11">
    <location>
        <begin position="1"/>
        <end position="22"/>
    </location>
</feature>
<feature type="domain" description="OmpA-like" evidence="12">
    <location>
        <begin position="222"/>
        <end position="349"/>
    </location>
</feature>
<dbReference type="PRINTS" id="PR01021">
    <property type="entry name" value="OMPADOMAIN"/>
</dbReference>
<keyword evidence="5 11" id="KW-0732">Signal</keyword>
<dbReference type="PROSITE" id="PS51123">
    <property type="entry name" value="OMPA_2"/>
    <property type="match status" value="1"/>
</dbReference>
<dbReference type="GO" id="GO:0046930">
    <property type="term" value="C:pore complex"/>
    <property type="evidence" value="ECO:0007669"/>
    <property type="project" value="UniProtKB-KW"/>
</dbReference>
<keyword evidence="6" id="KW-0406">Ion transport</keyword>
<sequence length="352" mass="38432">MKTLAISTLSALVLAAPLTAIAQADYQAAGPGFDDRWYIAPFAMYTWADNDREVNNGWGGGLAVGKPLSQWFNLELRATYTDLSNSWYYTHADNNITKIDGTNKIFDIGVDGLFFFSRGKFQPFLLAGIGAIQDKVELCAHGYYNNGLCISESQWSFMGEVGAGFIVPITDWISFRMDARYRIDAGFDYNDVTDRVVNNKTLGDTIVTAGVVIPLGSRAVTKVNRTVELSADTLFAFNRSDLSPTGVSTINNFARDLDQSNYDGVRVAGHTDPIGSEEFNLALSDRRANTVRQQLITDGVAGDRITAQGFGKTQLKVTPADCAAAKSREALIACYGPNRRVEVTVEGITPKE</sequence>
<protein>
    <recommendedName>
        <fullName evidence="12">OmpA-like domain-containing protein</fullName>
    </recommendedName>
</protein>
<dbReference type="EMBL" id="CP020370">
    <property type="protein sequence ID" value="AUB80444.1"/>
    <property type="molecule type" value="Genomic_DNA"/>
</dbReference>
<keyword evidence="2" id="KW-0813">Transport</keyword>
<comment type="subcellular location">
    <subcellularLocation>
        <location evidence="1">Cell outer membrane</location>
        <topology evidence="1">Multi-pass membrane protein</topology>
    </subcellularLocation>
</comment>
<evidence type="ECO:0000313" key="13">
    <source>
        <dbReference type="EMBL" id="AUB80444.1"/>
    </source>
</evidence>
<dbReference type="InterPro" id="IPR050330">
    <property type="entry name" value="Bact_OuterMem_StrucFunc"/>
</dbReference>
<gene>
    <name evidence="13" type="ORF">THSYN_05430</name>
</gene>
<dbReference type="Gene3D" id="3.30.1330.60">
    <property type="entry name" value="OmpA-like domain"/>
    <property type="match status" value="1"/>
</dbReference>
<dbReference type="InterPro" id="IPR006665">
    <property type="entry name" value="OmpA-like"/>
</dbReference>
<evidence type="ECO:0000256" key="4">
    <source>
        <dbReference type="ARBA" id="ARBA00022692"/>
    </source>
</evidence>
<evidence type="ECO:0000256" key="7">
    <source>
        <dbReference type="ARBA" id="ARBA00023114"/>
    </source>
</evidence>
<dbReference type="SUPFAM" id="SSF56925">
    <property type="entry name" value="OMPA-like"/>
    <property type="match status" value="1"/>
</dbReference>
<dbReference type="RefSeq" id="WP_100918244.1">
    <property type="nucleotide sequence ID" value="NZ_CP020370.1"/>
</dbReference>
<dbReference type="InterPro" id="IPR036737">
    <property type="entry name" value="OmpA-like_sf"/>
</dbReference>
<keyword evidence="3" id="KW-1134">Transmembrane beta strand</keyword>
<dbReference type="Pfam" id="PF13505">
    <property type="entry name" value="OMP_b-brl"/>
    <property type="match status" value="1"/>
</dbReference>
<dbReference type="GO" id="GO:0015288">
    <property type="term" value="F:porin activity"/>
    <property type="evidence" value="ECO:0007669"/>
    <property type="project" value="UniProtKB-KW"/>
</dbReference>
<dbReference type="InterPro" id="IPR006664">
    <property type="entry name" value="OMP_bac"/>
</dbReference>
<keyword evidence="14" id="KW-1185">Reference proteome</keyword>
<keyword evidence="9" id="KW-0998">Cell outer membrane</keyword>
<dbReference type="GO" id="GO:0009279">
    <property type="term" value="C:cell outer membrane"/>
    <property type="evidence" value="ECO:0007669"/>
    <property type="project" value="UniProtKB-SubCell"/>
</dbReference>
<keyword evidence="7" id="KW-0626">Porin</keyword>
<dbReference type="InterPro" id="IPR011250">
    <property type="entry name" value="OMP/PagP_B-barrel"/>
</dbReference>
<evidence type="ECO:0000313" key="14">
    <source>
        <dbReference type="Proteomes" id="UP000232638"/>
    </source>
</evidence>